<keyword evidence="4" id="KW-0449">Lipoprotein</keyword>
<evidence type="ECO:0000256" key="5">
    <source>
        <dbReference type="SAM" id="MobiDB-lite"/>
    </source>
</evidence>
<dbReference type="InterPro" id="IPR026592">
    <property type="entry name" value="BamE"/>
</dbReference>
<comment type="subunit">
    <text evidence="4">Part of the Bam complex.</text>
</comment>
<dbReference type="PANTHER" id="PTHR37482">
    <property type="entry name" value="OUTER MEMBRANE PROTEIN ASSEMBLY FACTOR BAME"/>
    <property type="match status" value="1"/>
</dbReference>
<reference evidence="8 9" key="1">
    <citation type="submission" date="2019-08" db="EMBL/GenBank/DDBJ databases">
        <authorList>
            <person name="Peeters C."/>
        </authorList>
    </citation>
    <scope>NUCLEOTIDE SEQUENCE [LARGE SCALE GENOMIC DNA]</scope>
    <source>
        <strain evidence="8 9">LMG 30175</strain>
    </source>
</reference>
<dbReference type="PANTHER" id="PTHR37482:SF1">
    <property type="entry name" value="OUTER MEMBRANE PROTEIN ASSEMBLY FACTOR BAME"/>
    <property type="match status" value="1"/>
</dbReference>
<dbReference type="Proteomes" id="UP000414233">
    <property type="component" value="Unassembled WGS sequence"/>
</dbReference>
<organism evidence="8 9">
    <name type="scientific">Pandoraea terrae</name>
    <dbReference type="NCBI Taxonomy" id="1537710"/>
    <lineage>
        <taxon>Bacteria</taxon>
        <taxon>Pseudomonadati</taxon>
        <taxon>Pseudomonadota</taxon>
        <taxon>Betaproteobacteria</taxon>
        <taxon>Burkholderiales</taxon>
        <taxon>Burkholderiaceae</taxon>
        <taxon>Pandoraea</taxon>
    </lineage>
</organism>
<evidence type="ECO:0000256" key="4">
    <source>
        <dbReference type="HAMAP-Rule" id="MF_00925"/>
    </source>
</evidence>
<feature type="region of interest" description="Disordered" evidence="5">
    <location>
        <begin position="130"/>
        <end position="211"/>
    </location>
</feature>
<dbReference type="InterPro" id="IPR037873">
    <property type="entry name" value="BamE-like"/>
</dbReference>
<keyword evidence="2 4" id="KW-0472">Membrane</keyword>
<proteinExistence type="inferred from homology"/>
<accession>A0A5E4Z3L4</accession>
<dbReference type="PROSITE" id="PS51257">
    <property type="entry name" value="PROKAR_LIPOPROTEIN"/>
    <property type="match status" value="1"/>
</dbReference>
<dbReference type="GO" id="GO:0043165">
    <property type="term" value="P:Gram-negative-bacterium-type cell outer membrane assembly"/>
    <property type="evidence" value="ECO:0007669"/>
    <property type="project" value="UniProtKB-UniRule"/>
</dbReference>
<feature type="signal peptide" evidence="6">
    <location>
        <begin position="1"/>
        <end position="22"/>
    </location>
</feature>
<dbReference type="RefSeq" id="WP_224788956.1">
    <property type="nucleotide sequence ID" value="NZ_CABPRZ010000031.1"/>
</dbReference>
<dbReference type="Gene3D" id="3.30.1450.10">
    <property type="match status" value="1"/>
</dbReference>
<protein>
    <recommendedName>
        <fullName evidence="4">Outer membrane protein assembly factor BamE</fullName>
    </recommendedName>
</protein>
<keyword evidence="4" id="KW-0564">Palmitate</keyword>
<keyword evidence="3 4" id="KW-0998">Cell outer membrane</keyword>
<evidence type="ECO:0000256" key="2">
    <source>
        <dbReference type="ARBA" id="ARBA00023136"/>
    </source>
</evidence>
<keyword evidence="1 4" id="KW-0732">Signal</keyword>
<evidence type="ECO:0000313" key="9">
    <source>
        <dbReference type="Proteomes" id="UP000414233"/>
    </source>
</evidence>
<feature type="chain" id="PRO_5023445547" description="Outer membrane protein assembly factor BamE" evidence="6">
    <location>
        <begin position="23"/>
        <end position="211"/>
    </location>
</feature>
<comment type="subcellular location">
    <subcellularLocation>
        <location evidence="4">Cell outer membrane</location>
        <topology evidence="4">Lipid-anchor</topology>
    </subcellularLocation>
</comment>
<evidence type="ECO:0000259" key="7">
    <source>
        <dbReference type="Pfam" id="PF04355"/>
    </source>
</evidence>
<keyword evidence="9" id="KW-1185">Reference proteome</keyword>
<name>A0A5E4Z3L4_9BURK</name>
<evidence type="ECO:0000256" key="6">
    <source>
        <dbReference type="SAM" id="SignalP"/>
    </source>
</evidence>
<dbReference type="GO" id="GO:0051205">
    <property type="term" value="P:protein insertion into membrane"/>
    <property type="evidence" value="ECO:0007669"/>
    <property type="project" value="UniProtKB-UniRule"/>
</dbReference>
<comment type="function">
    <text evidence="4">Part of the outer membrane protein assembly complex, which is involved in assembly and insertion of beta-barrel proteins into the outer membrane.</text>
</comment>
<dbReference type="AlphaFoldDB" id="A0A5E4Z3L4"/>
<dbReference type="EMBL" id="CABPRZ010000031">
    <property type="protein sequence ID" value="VVE55764.1"/>
    <property type="molecule type" value="Genomic_DNA"/>
</dbReference>
<evidence type="ECO:0000256" key="1">
    <source>
        <dbReference type="ARBA" id="ARBA00022729"/>
    </source>
</evidence>
<evidence type="ECO:0000313" key="8">
    <source>
        <dbReference type="EMBL" id="VVE55764.1"/>
    </source>
</evidence>
<dbReference type="HAMAP" id="MF_00925">
    <property type="entry name" value="OM_assembly_BamE"/>
    <property type="match status" value="1"/>
</dbReference>
<dbReference type="InterPro" id="IPR007450">
    <property type="entry name" value="BamE_dom"/>
</dbReference>
<feature type="domain" description="Outer membrane protein assembly factor BamE" evidence="7">
    <location>
        <begin position="43"/>
        <end position="113"/>
    </location>
</feature>
<evidence type="ECO:0000256" key="3">
    <source>
        <dbReference type="ARBA" id="ARBA00023237"/>
    </source>
</evidence>
<feature type="compositionally biased region" description="Low complexity" evidence="5">
    <location>
        <begin position="139"/>
        <end position="194"/>
    </location>
</feature>
<dbReference type="GO" id="GO:1990063">
    <property type="term" value="C:Bam protein complex"/>
    <property type="evidence" value="ECO:0007669"/>
    <property type="project" value="TreeGrafter"/>
</dbReference>
<comment type="similarity">
    <text evidence="4">Belongs to the BamE family.</text>
</comment>
<dbReference type="Pfam" id="PF04355">
    <property type="entry name" value="BamE"/>
    <property type="match status" value="1"/>
</dbReference>
<gene>
    <name evidence="4 8" type="primary">bamE</name>
    <name evidence="8" type="ORF">PTE30175_04933</name>
</gene>
<sequence length="211" mass="21798">MRRSLTLCAAAALLVLAGCSTYDSVTGRMIGAVTPYRINIVQGNFVSKEAYDQLAAGMTRDQVRLLLGTPLLADMFHANRWDYVFYFKRGNTAVVQERHLALYFDGDSLAKWEGGNDLPSEYELVQEIDGQKRGKSDKPAAAPAAASAAAAAPSTDASASAPAAAPDAPASAVQSVPAAAAPAVAPASAESPATVPSPPVTASGGKFSMPK</sequence>
<dbReference type="GO" id="GO:0030674">
    <property type="term" value="F:protein-macromolecule adaptor activity"/>
    <property type="evidence" value="ECO:0007669"/>
    <property type="project" value="TreeGrafter"/>
</dbReference>